<name>A0A1N7SEA9_9BURK</name>
<evidence type="ECO:0000256" key="1">
    <source>
        <dbReference type="ARBA" id="ARBA00022679"/>
    </source>
</evidence>
<keyword evidence="5" id="KW-1185">Reference proteome</keyword>
<dbReference type="GO" id="GO:0016747">
    <property type="term" value="F:acyltransferase activity, transferring groups other than amino-acyl groups"/>
    <property type="evidence" value="ECO:0007669"/>
    <property type="project" value="InterPro"/>
</dbReference>
<dbReference type="InterPro" id="IPR000182">
    <property type="entry name" value="GNAT_dom"/>
</dbReference>
<dbReference type="PROSITE" id="PS51186">
    <property type="entry name" value="GNAT"/>
    <property type="match status" value="1"/>
</dbReference>
<evidence type="ECO:0000313" key="4">
    <source>
        <dbReference type="EMBL" id="SIT45745.1"/>
    </source>
</evidence>
<dbReference type="SUPFAM" id="SSF55729">
    <property type="entry name" value="Acyl-CoA N-acyltransferases (Nat)"/>
    <property type="match status" value="1"/>
</dbReference>
<proteinExistence type="predicted"/>
<dbReference type="InterPro" id="IPR050832">
    <property type="entry name" value="Bact_Acetyltransf"/>
</dbReference>
<dbReference type="CDD" id="cd04301">
    <property type="entry name" value="NAT_SF"/>
    <property type="match status" value="1"/>
</dbReference>
<evidence type="ECO:0000256" key="2">
    <source>
        <dbReference type="ARBA" id="ARBA00023315"/>
    </source>
</evidence>
<accession>A0A1N7SEA9</accession>
<dbReference type="PANTHER" id="PTHR43877:SF1">
    <property type="entry name" value="ACETYLTRANSFERASE"/>
    <property type="match status" value="1"/>
</dbReference>
<dbReference type="STRING" id="1247936.BN2475_590006"/>
<evidence type="ECO:0000259" key="3">
    <source>
        <dbReference type="PROSITE" id="PS51186"/>
    </source>
</evidence>
<gene>
    <name evidence="4" type="ORF">BN2475_590006</name>
</gene>
<dbReference type="Proteomes" id="UP000187012">
    <property type="component" value="Unassembled WGS sequence"/>
</dbReference>
<dbReference type="Gene3D" id="3.40.630.30">
    <property type="match status" value="1"/>
</dbReference>
<dbReference type="EMBL" id="CYGX02000059">
    <property type="protein sequence ID" value="SIT45745.1"/>
    <property type="molecule type" value="Genomic_DNA"/>
</dbReference>
<evidence type="ECO:0000313" key="5">
    <source>
        <dbReference type="Proteomes" id="UP000187012"/>
    </source>
</evidence>
<keyword evidence="2" id="KW-0012">Acyltransferase</keyword>
<feature type="domain" description="N-acetyltransferase" evidence="3">
    <location>
        <begin position="76"/>
        <end position="218"/>
    </location>
</feature>
<sequence>MYDFDEIIDRRHSNSMKWAGARKRLTADQYAADPLSMWVAEMDFRIARPIRDALQREVERVGMNEAMACVDALADVLIDCVEGGASVSFMLPISRSAAVEFWRRVADGVARNERILLVAENADGRIVGTVQIITAQPENQPHRADVAKMLVCRKARRQGIALRLLAAVDEAARAAGKSVLVLDTVTGGDAERLYERSGWQRVGDVPNYALMPDGKFCGTTFFHRQLA</sequence>
<dbReference type="AlphaFoldDB" id="A0A1N7SEA9"/>
<reference evidence="4 5" key="1">
    <citation type="submission" date="2016-12" db="EMBL/GenBank/DDBJ databases">
        <authorList>
            <person name="Song W.-J."/>
            <person name="Kurnit D.M."/>
        </authorList>
    </citation>
    <scope>NUCLEOTIDE SEQUENCE [LARGE SCALE GENOMIC DNA]</scope>
    <source>
        <strain evidence="4 5">STM7296</strain>
    </source>
</reference>
<dbReference type="InterPro" id="IPR016181">
    <property type="entry name" value="Acyl_CoA_acyltransferase"/>
</dbReference>
<keyword evidence="1 4" id="KW-0808">Transferase</keyword>
<dbReference type="Pfam" id="PF13508">
    <property type="entry name" value="Acetyltransf_7"/>
    <property type="match status" value="1"/>
</dbReference>
<organism evidence="4 5">
    <name type="scientific">Paraburkholderia ribeironis</name>
    <dbReference type="NCBI Taxonomy" id="1247936"/>
    <lineage>
        <taxon>Bacteria</taxon>
        <taxon>Pseudomonadati</taxon>
        <taxon>Pseudomonadota</taxon>
        <taxon>Betaproteobacteria</taxon>
        <taxon>Burkholderiales</taxon>
        <taxon>Burkholderiaceae</taxon>
        <taxon>Paraburkholderia</taxon>
    </lineage>
</organism>
<protein>
    <submittedName>
        <fullName evidence="4">GCN5-related N-acetyltransferase (Modular protein)</fullName>
    </submittedName>
</protein>
<dbReference type="PANTHER" id="PTHR43877">
    <property type="entry name" value="AMINOALKYLPHOSPHONATE N-ACETYLTRANSFERASE-RELATED-RELATED"/>
    <property type="match status" value="1"/>
</dbReference>